<accession>A0ABD5SHP6</accession>
<dbReference type="RefSeq" id="WP_273737778.1">
    <property type="nucleotide sequence ID" value="NZ_JAQIVI010000097.1"/>
</dbReference>
<organism evidence="1 2">
    <name type="scientific">Natrinema soli</name>
    <dbReference type="NCBI Taxonomy" id="1930624"/>
    <lineage>
        <taxon>Archaea</taxon>
        <taxon>Methanobacteriati</taxon>
        <taxon>Methanobacteriota</taxon>
        <taxon>Stenosarchaea group</taxon>
        <taxon>Halobacteria</taxon>
        <taxon>Halobacteriales</taxon>
        <taxon>Natrialbaceae</taxon>
        <taxon>Natrinema</taxon>
    </lineage>
</organism>
<dbReference type="AlphaFoldDB" id="A0ABD5SHP6"/>
<sequence>MTQRLAICLVLMVSVTGFATVAAADGAETNSKQLGSIDISLEDKHASIDEVEISSQALPTVEIDERTYSINSFSLHADGVTLEYNGRSYDICQVDITLENVGITVSDLSINSGE</sequence>
<name>A0ABD5SHP6_9EURY</name>
<dbReference type="Proteomes" id="UP001596383">
    <property type="component" value="Unassembled WGS sequence"/>
</dbReference>
<comment type="caution">
    <text evidence="1">The sequence shown here is derived from an EMBL/GenBank/DDBJ whole genome shotgun (WGS) entry which is preliminary data.</text>
</comment>
<keyword evidence="2" id="KW-1185">Reference proteome</keyword>
<evidence type="ECO:0000313" key="1">
    <source>
        <dbReference type="EMBL" id="MFC6764716.1"/>
    </source>
</evidence>
<gene>
    <name evidence="1" type="ORF">ACFQE6_06660</name>
</gene>
<evidence type="ECO:0000313" key="2">
    <source>
        <dbReference type="Proteomes" id="UP001596383"/>
    </source>
</evidence>
<protein>
    <submittedName>
        <fullName evidence="1">Uncharacterized protein</fullName>
    </submittedName>
</protein>
<reference evidence="1 2" key="1">
    <citation type="journal article" date="2019" name="Int. J. Syst. Evol. Microbiol.">
        <title>The Global Catalogue of Microorganisms (GCM) 10K type strain sequencing project: providing services to taxonomists for standard genome sequencing and annotation.</title>
        <authorList>
            <consortium name="The Broad Institute Genomics Platform"/>
            <consortium name="The Broad Institute Genome Sequencing Center for Infectious Disease"/>
            <person name="Wu L."/>
            <person name="Ma J."/>
        </authorList>
    </citation>
    <scope>NUCLEOTIDE SEQUENCE [LARGE SCALE GENOMIC DNA]</scope>
    <source>
        <strain evidence="1 2">LMG 29247</strain>
    </source>
</reference>
<proteinExistence type="predicted"/>
<dbReference type="EMBL" id="JBHSWV010000097">
    <property type="protein sequence ID" value="MFC6764716.1"/>
    <property type="molecule type" value="Genomic_DNA"/>
</dbReference>